<evidence type="ECO:0000256" key="5">
    <source>
        <dbReference type="SAM" id="MobiDB-lite"/>
    </source>
</evidence>
<protein>
    <submittedName>
        <fullName evidence="8">Drug/metabolite transporter (DMT)-like permease</fullName>
    </submittedName>
</protein>
<dbReference type="InterPro" id="IPR037185">
    <property type="entry name" value="EmrE-like"/>
</dbReference>
<feature type="transmembrane region" description="Helical" evidence="6">
    <location>
        <begin position="126"/>
        <end position="146"/>
    </location>
</feature>
<feature type="transmembrane region" description="Helical" evidence="6">
    <location>
        <begin position="182"/>
        <end position="203"/>
    </location>
</feature>
<feature type="transmembrane region" description="Helical" evidence="6">
    <location>
        <begin position="100"/>
        <end position="120"/>
    </location>
</feature>
<dbReference type="EMBL" id="JACHKZ010000046">
    <property type="protein sequence ID" value="MBB6579956.1"/>
    <property type="molecule type" value="Genomic_DNA"/>
</dbReference>
<evidence type="ECO:0000256" key="4">
    <source>
        <dbReference type="ARBA" id="ARBA00023136"/>
    </source>
</evidence>
<accession>A0ABR6RLA0</accession>
<feature type="transmembrane region" description="Helical" evidence="6">
    <location>
        <begin position="276"/>
        <end position="295"/>
    </location>
</feature>
<dbReference type="PANTHER" id="PTHR32322">
    <property type="entry name" value="INNER MEMBRANE TRANSPORTER"/>
    <property type="match status" value="1"/>
</dbReference>
<comment type="caution">
    <text evidence="8">The sequence shown here is derived from an EMBL/GenBank/DDBJ whole genome shotgun (WGS) entry which is preliminary data.</text>
</comment>
<gene>
    <name evidence="8" type="ORF">HNP33_004081</name>
</gene>
<feature type="region of interest" description="Disordered" evidence="5">
    <location>
        <begin position="1"/>
        <end position="26"/>
    </location>
</feature>
<dbReference type="Proteomes" id="UP000562492">
    <property type="component" value="Unassembled WGS sequence"/>
</dbReference>
<evidence type="ECO:0000256" key="6">
    <source>
        <dbReference type="SAM" id="Phobius"/>
    </source>
</evidence>
<keyword evidence="4 6" id="KW-0472">Membrane</keyword>
<dbReference type="InterPro" id="IPR050638">
    <property type="entry name" value="AA-Vitamin_Transporters"/>
</dbReference>
<proteinExistence type="predicted"/>
<evidence type="ECO:0000256" key="2">
    <source>
        <dbReference type="ARBA" id="ARBA00022692"/>
    </source>
</evidence>
<organism evidence="8 9">
    <name type="scientific">Comamonas odontotermitis</name>
    <dbReference type="NCBI Taxonomy" id="379895"/>
    <lineage>
        <taxon>Bacteria</taxon>
        <taxon>Pseudomonadati</taxon>
        <taxon>Pseudomonadota</taxon>
        <taxon>Betaproteobacteria</taxon>
        <taxon>Burkholderiales</taxon>
        <taxon>Comamonadaceae</taxon>
        <taxon>Comamonas</taxon>
    </lineage>
</organism>
<dbReference type="InterPro" id="IPR000620">
    <property type="entry name" value="EamA_dom"/>
</dbReference>
<feature type="transmembrane region" description="Helical" evidence="6">
    <location>
        <begin position="153"/>
        <end position="170"/>
    </location>
</feature>
<keyword evidence="3 6" id="KW-1133">Transmembrane helix</keyword>
<feature type="transmembrane region" description="Helical" evidence="6">
    <location>
        <begin position="42"/>
        <end position="63"/>
    </location>
</feature>
<feature type="transmembrane region" description="Helical" evidence="6">
    <location>
        <begin position="215"/>
        <end position="237"/>
    </location>
</feature>
<feature type="domain" description="EamA" evidence="7">
    <location>
        <begin position="42"/>
        <end position="169"/>
    </location>
</feature>
<reference evidence="8 9" key="1">
    <citation type="submission" date="2020-08" db="EMBL/GenBank/DDBJ databases">
        <title>Functional genomics of gut bacteria from endangered species of beetles.</title>
        <authorList>
            <person name="Carlos-Shanley C."/>
        </authorList>
    </citation>
    <scope>NUCLEOTIDE SEQUENCE [LARGE SCALE GENOMIC DNA]</scope>
    <source>
        <strain evidence="8 9">S00124</strain>
    </source>
</reference>
<name>A0ABR6RLA0_9BURK</name>
<dbReference type="SUPFAM" id="SSF103481">
    <property type="entry name" value="Multidrug resistance efflux transporter EmrE"/>
    <property type="match status" value="2"/>
</dbReference>
<evidence type="ECO:0000256" key="3">
    <source>
        <dbReference type="ARBA" id="ARBA00022989"/>
    </source>
</evidence>
<comment type="subcellular location">
    <subcellularLocation>
        <location evidence="1">Membrane</location>
        <topology evidence="1">Multi-pass membrane protein</topology>
    </subcellularLocation>
</comment>
<keyword evidence="9" id="KW-1185">Reference proteome</keyword>
<dbReference type="Pfam" id="PF00892">
    <property type="entry name" value="EamA"/>
    <property type="match status" value="2"/>
</dbReference>
<feature type="transmembrane region" description="Helical" evidence="6">
    <location>
        <begin position="69"/>
        <end position="88"/>
    </location>
</feature>
<feature type="transmembrane region" description="Helical" evidence="6">
    <location>
        <begin position="301"/>
        <end position="323"/>
    </location>
</feature>
<sequence length="326" mass="33959">MSRFASTMPSTTTPQAPAQTAPRPTAAPSTASVPVMRWLPEFVVLAILWGASFLFMRLGASQFGPVPTAGLRVALAALFLLPVMLLRGEWPALRAHWRPVLFSGLINSAIPFALFSYAVVHMPTGMASVLNAAAPLFGALVAWLWLGDRITPLRAIGLLMGFAGVALLALHDRPASTGGGWAAYTAIGACLCASLSYGIAASFAKRYLVGVPPLATATGSMIGAALGLLLPTIALWPVQTPPLSSWLAVAALALLCTSIAYILYFRIIQTAGPSRAIAVTFLAPVSALLYGNWFLAEPITAWMVGCGAIIIGGTMLSTGLIGAKKA</sequence>
<evidence type="ECO:0000313" key="9">
    <source>
        <dbReference type="Proteomes" id="UP000562492"/>
    </source>
</evidence>
<feature type="domain" description="EamA" evidence="7">
    <location>
        <begin position="187"/>
        <end position="317"/>
    </location>
</feature>
<dbReference type="Gene3D" id="1.10.3730.20">
    <property type="match status" value="1"/>
</dbReference>
<evidence type="ECO:0000313" key="8">
    <source>
        <dbReference type="EMBL" id="MBB6579956.1"/>
    </source>
</evidence>
<feature type="transmembrane region" description="Helical" evidence="6">
    <location>
        <begin position="243"/>
        <end position="264"/>
    </location>
</feature>
<evidence type="ECO:0000259" key="7">
    <source>
        <dbReference type="Pfam" id="PF00892"/>
    </source>
</evidence>
<evidence type="ECO:0000256" key="1">
    <source>
        <dbReference type="ARBA" id="ARBA00004141"/>
    </source>
</evidence>
<keyword evidence="2 6" id="KW-0812">Transmembrane</keyword>
<dbReference type="PANTHER" id="PTHR32322:SF9">
    <property type="entry name" value="AMINO-ACID METABOLITE EFFLUX PUMP-RELATED"/>
    <property type="match status" value="1"/>
</dbReference>